<proteinExistence type="predicted"/>
<dbReference type="InterPro" id="IPR034660">
    <property type="entry name" value="DinB/YfiT-like"/>
</dbReference>
<accession>A0A3D8R8J2</accession>
<dbReference type="AlphaFoldDB" id="A0A3D8R8J2"/>
<gene>
    <name evidence="1" type="ORF">BP5796_08759</name>
</gene>
<dbReference type="Proteomes" id="UP000256328">
    <property type="component" value="Unassembled WGS sequence"/>
</dbReference>
<keyword evidence="2" id="KW-1185">Reference proteome</keyword>
<comment type="caution">
    <text evidence="1">The sequence shown here is derived from an EMBL/GenBank/DDBJ whole genome shotgun (WGS) entry which is preliminary data.</text>
</comment>
<protein>
    <recommendedName>
        <fullName evidence="3">DUF1993 domain-containing protein</fullName>
    </recommendedName>
</protein>
<evidence type="ECO:0008006" key="3">
    <source>
        <dbReference type="Google" id="ProtNLM"/>
    </source>
</evidence>
<dbReference type="Pfam" id="PF09351">
    <property type="entry name" value="DUF1993"/>
    <property type="match status" value="1"/>
</dbReference>
<dbReference type="PANTHER" id="PTHR36922">
    <property type="entry name" value="BLL2446 PROTEIN"/>
    <property type="match status" value="1"/>
</dbReference>
<dbReference type="InterPro" id="IPR018531">
    <property type="entry name" value="DUF1993"/>
</dbReference>
<evidence type="ECO:0000313" key="2">
    <source>
        <dbReference type="Proteomes" id="UP000256328"/>
    </source>
</evidence>
<evidence type="ECO:0000313" key="1">
    <source>
        <dbReference type="EMBL" id="RDW70362.1"/>
    </source>
</evidence>
<dbReference type="OrthoDB" id="3724345at2759"/>
<reference evidence="1 2" key="1">
    <citation type="journal article" date="2018" name="IMA Fungus">
        <title>IMA Genome-F 9: Draft genome sequence of Annulohypoxylon stygium, Aspergillus mulundensis, Berkeleyomyces basicola (syn. Thielaviopsis basicola), Ceratocystis smalleyi, two Cercospora beticola strains, Coleophoma cylindrospora, Fusarium fracticaudum, Phialophora cf. hyalina, and Morchella septimelata.</title>
        <authorList>
            <person name="Wingfield B.D."/>
            <person name="Bills G.F."/>
            <person name="Dong Y."/>
            <person name="Huang W."/>
            <person name="Nel W.J."/>
            <person name="Swalarsk-Parry B.S."/>
            <person name="Vaghefi N."/>
            <person name="Wilken P.M."/>
            <person name="An Z."/>
            <person name="de Beer Z.W."/>
            <person name="De Vos L."/>
            <person name="Chen L."/>
            <person name="Duong T.A."/>
            <person name="Gao Y."/>
            <person name="Hammerbacher A."/>
            <person name="Kikkert J.R."/>
            <person name="Li Y."/>
            <person name="Li H."/>
            <person name="Li K."/>
            <person name="Li Q."/>
            <person name="Liu X."/>
            <person name="Ma X."/>
            <person name="Naidoo K."/>
            <person name="Pethybridge S.J."/>
            <person name="Sun J."/>
            <person name="Steenkamp E.T."/>
            <person name="van der Nest M.A."/>
            <person name="van Wyk S."/>
            <person name="Wingfield M.J."/>
            <person name="Xiong C."/>
            <person name="Yue Q."/>
            <person name="Zhang X."/>
        </authorList>
    </citation>
    <scope>NUCLEOTIDE SEQUENCE [LARGE SCALE GENOMIC DNA]</scope>
    <source>
        <strain evidence="1 2">BP5796</strain>
    </source>
</reference>
<name>A0A3D8R8J2_9HELO</name>
<dbReference type="Gene3D" id="1.20.120.450">
    <property type="entry name" value="dinb family like domain"/>
    <property type="match status" value="1"/>
</dbReference>
<dbReference type="EMBL" id="PDLN01000012">
    <property type="protein sequence ID" value="RDW70362.1"/>
    <property type="molecule type" value="Genomic_DNA"/>
</dbReference>
<dbReference type="SUPFAM" id="SSF109854">
    <property type="entry name" value="DinB/YfiT-like putative metalloenzymes"/>
    <property type="match status" value="1"/>
</dbReference>
<organism evidence="1 2">
    <name type="scientific">Coleophoma crateriformis</name>
    <dbReference type="NCBI Taxonomy" id="565419"/>
    <lineage>
        <taxon>Eukaryota</taxon>
        <taxon>Fungi</taxon>
        <taxon>Dikarya</taxon>
        <taxon>Ascomycota</taxon>
        <taxon>Pezizomycotina</taxon>
        <taxon>Leotiomycetes</taxon>
        <taxon>Helotiales</taxon>
        <taxon>Dermateaceae</taxon>
        <taxon>Coleophoma</taxon>
    </lineage>
</organism>
<dbReference type="PANTHER" id="PTHR36922:SF1">
    <property type="entry name" value="DUF1993 DOMAIN-CONTAINING PROTEIN"/>
    <property type="match status" value="1"/>
</dbReference>
<sequence>MVATLYDGTIVVTQGILGTLSHILHEAEKRPDASTLLDARLIEDMYPLSDQVRLAAQYCENLVAKLTGREPVAYDRDVSTFAKCYERIETVLKVLGEADKDVVNQHGDVVAPTPVGRMNMVEVSGTTFAHTMALPNIYFHLTTAYNILRKEGVPLGKRDYYVGFHPI</sequence>